<dbReference type="PANTHER" id="PTHR45138:SF9">
    <property type="entry name" value="DIGUANYLATE CYCLASE DGCM-RELATED"/>
    <property type="match status" value="1"/>
</dbReference>
<accession>A0ABV7TTF5</accession>
<feature type="transmembrane region" description="Helical" evidence="3">
    <location>
        <begin position="50"/>
        <end position="70"/>
    </location>
</feature>
<gene>
    <name evidence="5" type="ORF">ACFOKJ_07580</name>
</gene>
<keyword evidence="3" id="KW-1133">Transmembrane helix</keyword>
<dbReference type="InterPro" id="IPR043128">
    <property type="entry name" value="Rev_trsase/Diguanyl_cyclase"/>
</dbReference>
<protein>
    <recommendedName>
        <fullName evidence="1">diguanylate cyclase</fullName>
        <ecNumber evidence="1">2.7.7.65</ecNumber>
    </recommendedName>
</protein>
<evidence type="ECO:0000313" key="6">
    <source>
        <dbReference type="Proteomes" id="UP001595636"/>
    </source>
</evidence>
<dbReference type="EC" id="2.7.7.65" evidence="1"/>
<dbReference type="SUPFAM" id="SSF55073">
    <property type="entry name" value="Nucleotide cyclase"/>
    <property type="match status" value="1"/>
</dbReference>
<proteinExistence type="predicted"/>
<dbReference type="InterPro" id="IPR000160">
    <property type="entry name" value="GGDEF_dom"/>
</dbReference>
<comment type="catalytic activity">
    <reaction evidence="2">
        <text>2 GTP = 3',3'-c-di-GMP + 2 diphosphate</text>
        <dbReference type="Rhea" id="RHEA:24898"/>
        <dbReference type="ChEBI" id="CHEBI:33019"/>
        <dbReference type="ChEBI" id="CHEBI:37565"/>
        <dbReference type="ChEBI" id="CHEBI:58805"/>
        <dbReference type="EC" id="2.7.7.65"/>
    </reaction>
</comment>
<evidence type="ECO:0000256" key="3">
    <source>
        <dbReference type="SAM" id="Phobius"/>
    </source>
</evidence>
<dbReference type="Pfam" id="PF00990">
    <property type="entry name" value="GGDEF"/>
    <property type="match status" value="1"/>
</dbReference>
<evidence type="ECO:0000259" key="4">
    <source>
        <dbReference type="PROSITE" id="PS50887"/>
    </source>
</evidence>
<reference evidence="6" key="1">
    <citation type="journal article" date="2019" name="Int. J. Syst. Evol. Microbiol.">
        <title>The Global Catalogue of Microorganisms (GCM) 10K type strain sequencing project: providing services to taxonomists for standard genome sequencing and annotation.</title>
        <authorList>
            <consortium name="The Broad Institute Genomics Platform"/>
            <consortium name="The Broad Institute Genome Sequencing Center for Infectious Disease"/>
            <person name="Wu L."/>
            <person name="Ma J."/>
        </authorList>
    </citation>
    <scope>NUCLEOTIDE SEQUENCE [LARGE SCALE GENOMIC DNA]</scope>
    <source>
        <strain evidence="6">KCTC 42195</strain>
    </source>
</reference>
<dbReference type="Gene3D" id="3.30.70.270">
    <property type="match status" value="1"/>
</dbReference>
<dbReference type="CDD" id="cd01949">
    <property type="entry name" value="GGDEF"/>
    <property type="match status" value="1"/>
</dbReference>
<comment type="caution">
    <text evidence="5">The sequence shown here is derived from an EMBL/GenBank/DDBJ whole genome shotgun (WGS) entry which is preliminary data.</text>
</comment>
<dbReference type="PANTHER" id="PTHR45138">
    <property type="entry name" value="REGULATORY COMPONENTS OF SENSORY TRANSDUCTION SYSTEM"/>
    <property type="match status" value="1"/>
</dbReference>
<dbReference type="SMART" id="SM00267">
    <property type="entry name" value="GGDEF"/>
    <property type="match status" value="1"/>
</dbReference>
<keyword evidence="3" id="KW-0812">Transmembrane</keyword>
<dbReference type="Proteomes" id="UP001595636">
    <property type="component" value="Unassembled WGS sequence"/>
</dbReference>
<keyword evidence="6" id="KW-1185">Reference proteome</keyword>
<dbReference type="PROSITE" id="PS50887">
    <property type="entry name" value="GGDEF"/>
    <property type="match status" value="1"/>
</dbReference>
<dbReference type="InterPro" id="IPR050469">
    <property type="entry name" value="Diguanylate_Cyclase"/>
</dbReference>
<dbReference type="EMBL" id="JBHRYH010000017">
    <property type="protein sequence ID" value="MFC3625994.1"/>
    <property type="molecule type" value="Genomic_DNA"/>
</dbReference>
<sequence>MSSLSSQLWHKLVGMLPGEINDSEAGWLLSPQGHMPLMNGRRARIIVNRVRLVACLFGVLTPLWIVVDLLALPWRLSLQLAVLRLIASAAFFLLYRHYRASATLMQAWAGMACLFAIPSLFYVISHLLLLNHNLEGISAAIGTGYAFLPFVLLAGLAIFPLSLAECIGFAVPALSAHLLGGMLEWTTVDWPSFWGSFWLQVLIAGVSALACTSQLAFMIALVQQAVRDPLTGAFSRRSGEEVLELQATLALRCQSPLCVAFIDIDHFKSINDKFGHHVGDQALKGLAERVGGELRKGDVLVRWGGEEFLLLLPNTTSAQAMRALARLRRCGLGMRPDGEPITASIGVAEWFEDGSYDWRQLLKLADARMYQAKQNGRNRLVGRNVEHHAWLEEEPLLQSV</sequence>
<dbReference type="InterPro" id="IPR029787">
    <property type="entry name" value="Nucleotide_cyclase"/>
</dbReference>
<keyword evidence="5" id="KW-0808">Transferase</keyword>
<dbReference type="GO" id="GO:0052621">
    <property type="term" value="F:diguanylate cyclase activity"/>
    <property type="evidence" value="ECO:0007669"/>
    <property type="project" value="UniProtKB-EC"/>
</dbReference>
<keyword evidence="5" id="KW-0548">Nucleotidyltransferase</keyword>
<name>A0ABV7TTF5_9NEIS</name>
<evidence type="ECO:0000256" key="1">
    <source>
        <dbReference type="ARBA" id="ARBA00012528"/>
    </source>
</evidence>
<evidence type="ECO:0000313" key="5">
    <source>
        <dbReference type="EMBL" id="MFC3625994.1"/>
    </source>
</evidence>
<keyword evidence="3" id="KW-0472">Membrane</keyword>
<feature type="transmembrane region" description="Helical" evidence="3">
    <location>
        <begin position="166"/>
        <end position="185"/>
    </location>
</feature>
<organism evidence="5 6">
    <name type="scientific">Vogesella amnigena</name>
    <dbReference type="NCBI Taxonomy" id="1507449"/>
    <lineage>
        <taxon>Bacteria</taxon>
        <taxon>Pseudomonadati</taxon>
        <taxon>Pseudomonadota</taxon>
        <taxon>Betaproteobacteria</taxon>
        <taxon>Neisseriales</taxon>
        <taxon>Chromobacteriaceae</taxon>
        <taxon>Vogesella</taxon>
    </lineage>
</organism>
<dbReference type="NCBIfam" id="TIGR00254">
    <property type="entry name" value="GGDEF"/>
    <property type="match status" value="1"/>
</dbReference>
<feature type="transmembrane region" description="Helical" evidence="3">
    <location>
        <begin position="197"/>
        <end position="222"/>
    </location>
</feature>
<feature type="domain" description="GGDEF" evidence="4">
    <location>
        <begin position="255"/>
        <end position="385"/>
    </location>
</feature>
<feature type="transmembrane region" description="Helical" evidence="3">
    <location>
        <begin position="107"/>
        <end position="130"/>
    </location>
</feature>
<feature type="transmembrane region" description="Helical" evidence="3">
    <location>
        <begin position="76"/>
        <end position="95"/>
    </location>
</feature>
<evidence type="ECO:0000256" key="2">
    <source>
        <dbReference type="ARBA" id="ARBA00034247"/>
    </source>
</evidence>
<feature type="transmembrane region" description="Helical" evidence="3">
    <location>
        <begin position="136"/>
        <end position="159"/>
    </location>
</feature>